<accession>A0AAW0A159</accession>
<dbReference type="SUPFAM" id="SSF48464">
    <property type="entry name" value="ENTH/VHS domain"/>
    <property type="match status" value="1"/>
</dbReference>
<dbReference type="InterPro" id="IPR008942">
    <property type="entry name" value="ENTH_VHS"/>
</dbReference>
<dbReference type="GO" id="GO:0007034">
    <property type="term" value="P:vacuolar transport"/>
    <property type="evidence" value="ECO:0007669"/>
    <property type="project" value="UniProtKB-ARBA"/>
</dbReference>
<dbReference type="EMBL" id="JAWWNJ010000096">
    <property type="protein sequence ID" value="KAK6996812.1"/>
    <property type="molecule type" value="Genomic_DNA"/>
</dbReference>
<sequence length="187" mass="20366">MHRFLKGDAWTAQAESAGSSTAQTAASPVSASQTWAPVNTVFNQDDWSELVHKIRILNSRGAEDRPLILEVCDRASTDATAREAIKALMYELKHGCADAQLSAARLWAIMLRNSSAAFIFQSTAVDFLATIEELILSNTTSSLVRNRVTSVLGDAVLSNPAHGAFRRLWMTVKPPGAPDQTMFTTPF</sequence>
<dbReference type="AlphaFoldDB" id="A0AAW0A159"/>
<evidence type="ECO:0000259" key="1">
    <source>
        <dbReference type="PROSITE" id="PS50179"/>
    </source>
</evidence>
<gene>
    <name evidence="2" type="ORF">R3P38DRAFT_1960632</name>
</gene>
<feature type="domain" description="VHS" evidence="1">
    <location>
        <begin position="63"/>
        <end position="152"/>
    </location>
</feature>
<protein>
    <recommendedName>
        <fullName evidence="1">VHS domain-containing protein</fullName>
    </recommendedName>
</protein>
<organism evidence="2 3">
    <name type="scientific">Favolaschia claudopus</name>
    <dbReference type="NCBI Taxonomy" id="2862362"/>
    <lineage>
        <taxon>Eukaryota</taxon>
        <taxon>Fungi</taxon>
        <taxon>Dikarya</taxon>
        <taxon>Basidiomycota</taxon>
        <taxon>Agaricomycotina</taxon>
        <taxon>Agaricomycetes</taxon>
        <taxon>Agaricomycetidae</taxon>
        <taxon>Agaricales</taxon>
        <taxon>Marasmiineae</taxon>
        <taxon>Mycenaceae</taxon>
        <taxon>Favolaschia</taxon>
    </lineage>
</organism>
<evidence type="ECO:0000313" key="2">
    <source>
        <dbReference type="EMBL" id="KAK6996812.1"/>
    </source>
</evidence>
<proteinExistence type="predicted"/>
<dbReference type="GO" id="GO:0016192">
    <property type="term" value="P:vesicle-mediated transport"/>
    <property type="evidence" value="ECO:0007669"/>
    <property type="project" value="UniProtKB-ARBA"/>
</dbReference>
<dbReference type="Proteomes" id="UP001362999">
    <property type="component" value="Unassembled WGS sequence"/>
</dbReference>
<dbReference type="GO" id="GO:0035091">
    <property type="term" value="F:phosphatidylinositol binding"/>
    <property type="evidence" value="ECO:0007669"/>
    <property type="project" value="InterPro"/>
</dbReference>
<name>A0AAW0A159_9AGAR</name>
<evidence type="ECO:0000313" key="3">
    <source>
        <dbReference type="Proteomes" id="UP001362999"/>
    </source>
</evidence>
<dbReference type="PROSITE" id="PS50179">
    <property type="entry name" value="VHS"/>
    <property type="match status" value="1"/>
</dbReference>
<reference evidence="2 3" key="1">
    <citation type="journal article" date="2024" name="J Genomics">
        <title>Draft genome sequencing and assembly of Favolaschia claudopus CIRM-BRFM 2984 isolated from oak limbs.</title>
        <authorList>
            <person name="Navarro D."/>
            <person name="Drula E."/>
            <person name="Chaduli D."/>
            <person name="Cazenave R."/>
            <person name="Ahrendt S."/>
            <person name="Wang J."/>
            <person name="Lipzen A."/>
            <person name="Daum C."/>
            <person name="Barry K."/>
            <person name="Grigoriev I.V."/>
            <person name="Favel A."/>
            <person name="Rosso M.N."/>
            <person name="Martin F."/>
        </authorList>
    </citation>
    <scope>NUCLEOTIDE SEQUENCE [LARGE SCALE GENOMIC DNA]</scope>
    <source>
        <strain evidence="2 3">CIRM-BRFM 2984</strain>
    </source>
</reference>
<dbReference type="Gene3D" id="1.25.40.90">
    <property type="match status" value="1"/>
</dbReference>
<dbReference type="InterPro" id="IPR002014">
    <property type="entry name" value="VHS_dom"/>
</dbReference>
<keyword evidence="3" id="KW-1185">Reference proteome</keyword>
<dbReference type="GO" id="GO:0043130">
    <property type="term" value="F:ubiquitin binding"/>
    <property type="evidence" value="ECO:0007669"/>
    <property type="project" value="InterPro"/>
</dbReference>
<comment type="caution">
    <text evidence="2">The sequence shown here is derived from an EMBL/GenBank/DDBJ whole genome shotgun (WGS) entry which is preliminary data.</text>
</comment>